<dbReference type="Pfam" id="PF07670">
    <property type="entry name" value="Gate"/>
    <property type="match status" value="1"/>
</dbReference>
<feature type="domain" description="Nucleoside transporter/FeoB GTPase Gate" evidence="2">
    <location>
        <begin position="13"/>
        <end position="85"/>
    </location>
</feature>
<dbReference type="Proteomes" id="UP000190162">
    <property type="component" value="Unassembled WGS sequence"/>
</dbReference>
<feature type="transmembrane region" description="Helical" evidence="1">
    <location>
        <begin position="271"/>
        <end position="292"/>
    </location>
</feature>
<dbReference type="OrthoDB" id="1633380at2"/>
<keyword evidence="4" id="KW-1185">Reference proteome</keyword>
<feature type="transmembrane region" description="Helical" evidence="1">
    <location>
        <begin position="91"/>
        <end position="110"/>
    </location>
</feature>
<feature type="transmembrane region" description="Helical" evidence="1">
    <location>
        <begin position="61"/>
        <end position="79"/>
    </location>
</feature>
<feature type="transmembrane region" description="Helical" evidence="1">
    <location>
        <begin position="236"/>
        <end position="259"/>
    </location>
</feature>
<feature type="transmembrane region" description="Helical" evidence="1">
    <location>
        <begin position="164"/>
        <end position="183"/>
    </location>
</feature>
<protein>
    <recommendedName>
        <fullName evidence="2">Nucleoside transporter/FeoB GTPase Gate domain-containing protein</fullName>
    </recommendedName>
</protein>
<keyword evidence="1" id="KW-0472">Membrane</keyword>
<sequence length="293" mass="31859">MSSNRIKQQSRVLMQPIMQPIWKTPGRSAIDAVASFVGSYSLGILITNRMFVAGHYSQRDAAIIATGFSTVSVTFMIIVARTLGLMDIWNVYFLTTISVTFIVTAITVRLPPLSKLNPGADLPEPKIENGKRLETACKAGLTTAREAPGLIKNIHSTFVDGLKMAMSILPSIMSIGVAGLLLAKYTPVFEWIGWVFYPFIAVWGMEDALALSQASAAGLAEMFLPALLMKDALLEARFVTGIICVSSILFFSASIPCILSTKIPISIVQIVSIWFVRTALSLFISVPIVKLIL</sequence>
<accession>A0A1T4U2N9</accession>
<evidence type="ECO:0000313" key="4">
    <source>
        <dbReference type="Proteomes" id="UP000190162"/>
    </source>
</evidence>
<reference evidence="4" key="1">
    <citation type="submission" date="2017-02" db="EMBL/GenBank/DDBJ databases">
        <authorList>
            <person name="Varghese N."/>
            <person name="Submissions S."/>
        </authorList>
    </citation>
    <scope>NUCLEOTIDE SEQUENCE [LARGE SCALE GENOMIC DNA]</scope>
    <source>
        <strain evidence="4">DSM 22720</strain>
    </source>
</reference>
<dbReference type="InterPro" id="IPR011642">
    <property type="entry name" value="Gate_dom"/>
</dbReference>
<gene>
    <name evidence="3" type="ORF">SAMN02745132_00604</name>
</gene>
<organism evidence="3 4">
    <name type="scientific">Enterovibrio nigricans DSM 22720</name>
    <dbReference type="NCBI Taxonomy" id="1121868"/>
    <lineage>
        <taxon>Bacteria</taxon>
        <taxon>Pseudomonadati</taxon>
        <taxon>Pseudomonadota</taxon>
        <taxon>Gammaproteobacteria</taxon>
        <taxon>Vibrionales</taxon>
        <taxon>Vibrionaceae</taxon>
        <taxon>Enterovibrio</taxon>
    </lineage>
</organism>
<evidence type="ECO:0000259" key="2">
    <source>
        <dbReference type="Pfam" id="PF07670"/>
    </source>
</evidence>
<evidence type="ECO:0000313" key="3">
    <source>
        <dbReference type="EMBL" id="SKA46933.1"/>
    </source>
</evidence>
<dbReference type="AlphaFoldDB" id="A0A1T4U2N9"/>
<keyword evidence="1" id="KW-1133">Transmembrane helix</keyword>
<proteinExistence type="predicted"/>
<dbReference type="EMBL" id="FUXU01000005">
    <property type="protein sequence ID" value="SKA46933.1"/>
    <property type="molecule type" value="Genomic_DNA"/>
</dbReference>
<feature type="transmembrane region" description="Helical" evidence="1">
    <location>
        <begin position="28"/>
        <end position="46"/>
    </location>
</feature>
<evidence type="ECO:0000256" key="1">
    <source>
        <dbReference type="SAM" id="Phobius"/>
    </source>
</evidence>
<keyword evidence="1" id="KW-0812">Transmembrane</keyword>
<name>A0A1T4U2N9_9GAMM</name>